<sequence length="779" mass="82894">MTVSLDSVTTDRGGIIENRHYVHVAVVDQAGNLLYSAGDPSRITLARSAAKPAQALAVLETGAFRQYGFDEADLALMCASHNSEARHIARARAMLAKAGAAESDLRCGGHAALSEAVNRAWIKADYVPTAVCNNCSGKHAGMLAAARALGEPPADYHLLDHPVQVRVKQVLAELAGLDAKHVRWGIDGCNLPAPALALWALGQVYAALAGAADDLDAARQAELPVVPERTRHMASIYHAMTRYPEMVGGDGRFCTELMQAFDGALIGKLGADGCYGVGIRASEETISLGAEGSIGIAVKIEDGSVEILYAVVMEVLAQLGIGTLDTREKLTQFHHLKRLNTMGVTTGRVSLGFKLDNLNATSLNAASEQPVSLRNSHEDAPGQDFSLPPVDSGKDAWLFLAACWVIEALVHDETREDLTDDITGFGFSFGIFQDYYSSYEPFLGAGNIAVIGTSTMVIQAALVHPGDGLFINYLTRVSSSIGGCFAYCPCVLYVDEWFVQRKGMAFGIMWSAGGFGGVVLPLLFEVLLTSYGFATALRIWAGILAALAIPLSFFVKPRLPPSATTNLRPFNIRFVTSKGFLLHQIANIVQATGYFLPGIYLPSYARSTFGTSTFFSALTLMLANISTTIGSVVMGSMTDKLQTTTCIAISAIGASTGTLLVWGLSSSLGVLYGFCVMYGLFAGCWTSIWPGIMRDIARRGEPEGQRHTDPVMIFGLLSAGRGIGNLASGPLSESLVEGMTWKGEAIGGYGSGYGPLIVYTGVTALFAGSSFIWKRLGLL</sequence>
<dbReference type="InterPro" id="IPR011701">
    <property type="entry name" value="MFS"/>
</dbReference>
<feature type="transmembrane region" description="Helical" evidence="2">
    <location>
        <begin position="580"/>
        <end position="601"/>
    </location>
</feature>
<dbReference type="EMBL" id="QJNS01000232">
    <property type="protein sequence ID" value="RYO82002.1"/>
    <property type="molecule type" value="Genomic_DNA"/>
</dbReference>
<gene>
    <name evidence="3" type="ORF">DL762_006826</name>
</gene>
<comment type="subcellular location">
    <subcellularLocation>
        <location evidence="1">Membrane</location>
        <topology evidence="1">Multi-pass membrane protein</topology>
    </subcellularLocation>
</comment>
<feature type="transmembrane region" description="Helical" evidence="2">
    <location>
        <begin position="506"/>
        <end position="533"/>
    </location>
</feature>
<feature type="transmembrane region" description="Helical" evidence="2">
    <location>
        <begin position="613"/>
        <end position="634"/>
    </location>
</feature>
<keyword evidence="2" id="KW-0812">Transmembrane</keyword>
<dbReference type="InterPro" id="IPR036259">
    <property type="entry name" value="MFS_trans_sf"/>
</dbReference>
<dbReference type="Gene3D" id="1.20.1250.20">
    <property type="entry name" value="MFS general substrate transporter like domains"/>
    <property type="match status" value="2"/>
</dbReference>
<dbReference type="PANTHER" id="PTHR42110:SF1">
    <property type="entry name" value="L-ASPARAGINASE, PUTATIVE (AFU_ORTHOLOGUE AFUA_3G11890)-RELATED"/>
    <property type="match status" value="1"/>
</dbReference>
<comment type="caution">
    <text evidence="3">The sequence shown here is derived from an EMBL/GenBank/DDBJ whole genome shotgun (WGS) entry which is preliminary data.</text>
</comment>
<dbReference type="Proteomes" id="UP000294003">
    <property type="component" value="Unassembled WGS sequence"/>
</dbReference>
<proteinExistence type="predicted"/>
<feature type="transmembrane region" description="Helical" evidence="2">
    <location>
        <begin position="539"/>
        <end position="559"/>
    </location>
</feature>
<dbReference type="PANTHER" id="PTHR42110">
    <property type="entry name" value="L-ASPARAGINASE, PUTATIVE (AFU_ORTHOLOGUE AFUA_3G11890)-RELATED"/>
    <property type="match status" value="1"/>
</dbReference>
<dbReference type="Pfam" id="PF07690">
    <property type="entry name" value="MFS_1"/>
    <property type="match status" value="1"/>
</dbReference>
<keyword evidence="2" id="KW-1133">Transmembrane helix</keyword>
<accession>A0ABY0H5A0</accession>
<feature type="transmembrane region" description="Helical" evidence="2">
    <location>
        <begin position="752"/>
        <end position="773"/>
    </location>
</feature>
<dbReference type="SUPFAM" id="SSF103473">
    <property type="entry name" value="MFS general substrate transporter"/>
    <property type="match status" value="1"/>
</dbReference>
<evidence type="ECO:0000256" key="2">
    <source>
        <dbReference type="SAM" id="Phobius"/>
    </source>
</evidence>
<name>A0ABY0H5A0_9PEZI</name>
<dbReference type="Pfam" id="PF06089">
    <property type="entry name" value="Asparaginase_II"/>
    <property type="match status" value="1"/>
</dbReference>
<organism evidence="3 4">
    <name type="scientific">Monosporascus cannonballus</name>
    <dbReference type="NCBI Taxonomy" id="155416"/>
    <lineage>
        <taxon>Eukaryota</taxon>
        <taxon>Fungi</taxon>
        <taxon>Dikarya</taxon>
        <taxon>Ascomycota</taxon>
        <taxon>Pezizomycotina</taxon>
        <taxon>Sordariomycetes</taxon>
        <taxon>Xylariomycetidae</taxon>
        <taxon>Xylariales</taxon>
        <taxon>Xylariales incertae sedis</taxon>
        <taxon>Monosporascus</taxon>
    </lineage>
</organism>
<feature type="transmembrane region" description="Helical" evidence="2">
    <location>
        <begin position="670"/>
        <end position="690"/>
    </location>
</feature>
<reference evidence="3 4" key="1">
    <citation type="submission" date="2018-06" db="EMBL/GenBank/DDBJ databases">
        <title>Complete Genomes of Monosporascus.</title>
        <authorList>
            <person name="Robinson A.J."/>
            <person name="Natvig D.O."/>
        </authorList>
    </citation>
    <scope>NUCLEOTIDE SEQUENCE [LARGE SCALE GENOMIC DNA]</scope>
    <source>
        <strain evidence="3 4">CBS 609.92</strain>
    </source>
</reference>
<evidence type="ECO:0000313" key="3">
    <source>
        <dbReference type="EMBL" id="RYO82002.1"/>
    </source>
</evidence>
<protein>
    <recommendedName>
        <fullName evidence="5">Major facilitator superfamily (MFS) profile domain-containing protein</fullName>
    </recommendedName>
</protein>
<evidence type="ECO:0000256" key="1">
    <source>
        <dbReference type="ARBA" id="ARBA00004141"/>
    </source>
</evidence>
<evidence type="ECO:0008006" key="5">
    <source>
        <dbReference type="Google" id="ProtNLM"/>
    </source>
</evidence>
<keyword evidence="2" id="KW-0472">Membrane</keyword>
<evidence type="ECO:0000313" key="4">
    <source>
        <dbReference type="Proteomes" id="UP000294003"/>
    </source>
</evidence>
<keyword evidence="4" id="KW-1185">Reference proteome</keyword>
<feature type="transmembrane region" description="Helical" evidence="2">
    <location>
        <begin position="646"/>
        <end position="664"/>
    </location>
</feature>
<dbReference type="InterPro" id="IPR010349">
    <property type="entry name" value="Asparaginase_II"/>
</dbReference>